<dbReference type="RefSeq" id="WP_336496419.1">
    <property type="nucleotide sequence ID" value="NZ_JBAWSY010000002.1"/>
</dbReference>
<keyword evidence="1" id="KW-0812">Transmembrane</keyword>
<keyword evidence="3" id="KW-1185">Reference proteome</keyword>
<feature type="transmembrane region" description="Helical" evidence="1">
    <location>
        <begin position="6"/>
        <end position="25"/>
    </location>
</feature>
<organism evidence="2 3">
    <name type="scientific">Psychrobacillus mangrovi</name>
    <dbReference type="NCBI Taxonomy" id="3117745"/>
    <lineage>
        <taxon>Bacteria</taxon>
        <taxon>Bacillati</taxon>
        <taxon>Bacillota</taxon>
        <taxon>Bacilli</taxon>
        <taxon>Bacillales</taxon>
        <taxon>Bacillaceae</taxon>
        <taxon>Psychrobacillus</taxon>
    </lineage>
</organism>
<dbReference type="EMBL" id="JBAWSY010000002">
    <property type="protein sequence ID" value="MEI4768868.1"/>
    <property type="molecule type" value="Genomic_DNA"/>
</dbReference>
<accession>A0ABU8F1H5</accession>
<keyword evidence="1" id="KW-0472">Membrane</keyword>
<sequence>MSKGFTIGIAIIVSTFIAANAILLFSNKSQLARSYYIEEYDRAQANTYAQEMEKESVIVPAKETIVTIEAEAVSDFTVAEGDIVQQGVELAKLKTESADNQRALWEAEQQAYMQEQSQLQQIISSLESERAGSDATSFGEGSTTGTTADDVIDVNVQVDVNVPQDGNFAQAIAEAEQKLAEVDRKLQIVNTQLSQETGDLALLSPIDGNVASIEERDGLYFISIYPNEKSVLTFVNEEEWHEIMEGQKVMNYSTHQEGMAEGSILTKSAVPANKSEWLKAYKQFENKTQEPLYEVRIQLNEQPKELPFAANINSVITTDEVENAVKVKSTWLLNKAKQKAEIYTLTNEGRIVRTPVTIPFDLKQYAILSEGLENNVVLLNAEPKRDESTAFLPFPMELPTWNSIKAVSWKDYLRYLTYK</sequence>
<protein>
    <submittedName>
        <fullName evidence="2">Efflux RND transporter periplasmic adaptor subunit</fullName>
    </submittedName>
</protein>
<evidence type="ECO:0000313" key="3">
    <source>
        <dbReference type="Proteomes" id="UP001364890"/>
    </source>
</evidence>
<proteinExistence type="predicted"/>
<name>A0ABU8F1H5_9BACI</name>
<keyword evidence="1" id="KW-1133">Transmembrane helix</keyword>
<comment type="caution">
    <text evidence="2">The sequence shown here is derived from an EMBL/GenBank/DDBJ whole genome shotgun (WGS) entry which is preliminary data.</text>
</comment>
<evidence type="ECO:0000313" key="2">
    <source>
        <dbReference type="EMBL" id="MEI4768868.1"/>
    </source>
</evidence>
<reference evidence="2 3" key="1">
    <citation type="submission" date="2024-01" db="EMBL/GenBank/DDBJ databases">
        <title>Seven novel Bacillus-like species.</title>
        <authorList>
            <person name="Liu G."/>
        </authorList>
    </citation>
    <scope>NUCLEOTIDE SEQUENCE [LARGE SCALE GENOMIC DNA]</scope>
    <source>
        <strain evidence="2 3">FJAT-51614</strain>
    </source>
</reference>
<gene>
    <name evidence="2" type="ORF">WAX74_04245</name>
</gene>
<evidence type="ECO:0000256" key="1">
    <source>
        <dbReference type="SAM" id="Phobius"/>
    </source>
</evidence>
<dbReference type="Proteomes" id="UP001364890">
    <property type="component" value="Unassembled WGS sequence"/>
</dbReference>